<dbReference type="SUPFAM" id="SSF50978">
    <property type="entry name" value="WD40 repeat-like"/>
    <property type="match status" value="1"/>
</dbReference>
<dbReference type="GO" id="GO:0030127">
    <property type="term" value="C:COPII vesicle coat"/>
    <property type="evidence" value="ECO:0007669"/>
    <property type="project" value="TreeGrafter"/>
</dbReference>
<dbReference type="InterPro" id="IPR019775">
    <property type="entry name" value="WD40_repeat_CS"/>
</dbReference>
<dbReference type="GO" id="GO:0090110">
    <property type="term" value="P:COPII-coated vesicle cargo loading"/>
    <property type="evidence" value="ECO:0007669"/>
    <property type="project" value="TreeGrafter"/>
</dbReference>
<evidence type="ECO:0000256" key="5">
    <source>
        <dbReference type="ARBA" id="ARBA00022737"/>
    </source>
</evidence>
<sequence length="1147" mass="127470">MKVKEVTRSANISWSPPSLQRCYLAAATLAQQLDDTFSTSSQLELFSMDPKLSGTLDLAVSGRVQLTQKMHRLIWTSFGSSDGAGTIIGSGEEGHIWMMDAARILSGQGDPIQHTSTSHSGAVRTLDFSPIQPNILASGASDSEIYIWDLNSPGKPMSPGGRIQPFEEVTSVSWNVKVAPILGSTFPSGQSVVWDLRKDGPILRVSQPGTRFRPRALVWHPEIPTQMAVGSEEDTYPIIQLWDLRMAKSPLRAFDRHQMGIMSLAWCRQDPDLLLSCGKDDQMFLWNPNSPHTDEGHLVHTQEWCFDAQWCPKHPGLLATSSFNSRVSIYSILGGGPTEEEVQARQAELSLQKTDSSDPFAGLSQNQTFSHASYPPPKPPKWTHISCRGNFGFGGRLVSFVKNQQPVISLVTTDTNFLSRNVSLEGALRENKCLEFAQERVSKEKGQIDEMQWLFLEAAFQQNPRPRFLELLGYTNKDLRDKADYLIRPPLLSPGVDPKELSEKMQALLRQKSQSPSSRSSSTQEIRAPLPDFGEGASSLFTNGQTDFFSDQFEPTVPPPPQGSNQELANLLSEHTQAGDKPLVQEIPLGEITQQLQQFMIQAEDSSTEGLITRAVLLADYDTAVDLCLQQQKLSEALILATAGGKELYRLTLEKFFRRSRDPFSRFLSHVVWKQWGEIANSCTIASWREVLATLITYAPPEEFFQLCGQLGERLTREGGAPEYTQAALLCYICSGDLERLAHSLQVTEGDVTDSVVRIVEKVVLLRLSIEQQSRPEQIRPDTLLERVLLDYIQMLTSQGQLVSALLFLERLQLKSSASQLMEYRIRECLGAQQQHGPPFKIMSINPGRISQSRVQSVQPQSYRPAVRGSQQSEYQYTLTPQSDASQMPQQVPPIESQFPQQAPPIKYQFPPVVSPMPPEVSKLPPQVPPFTTLGSQQNPLTSKPFQSVAPTFSQIPPQPINAPPQSAQRFVPPPTNPTPGYKPSPLPAWNDPPPLGHRQPSHEFIHPITFPAPPVTAPEVSRQAAPVPQPAVPVILPDLPQEVRPLLQVFEDLLLRCRHATSNPGQRQKLVDIGTKVDQLRELLRYGRLDSTIVGSLQQIAMCIQQRHYEACLPILNSLIASGSFSELGFLTGVKPLINIAKQLQV</sequence>
<reference evidence="11 12" key="1">
    <citation type="journal article" date="2023" name="BMC Biol.">
        <title>The compact genome of the sponge Oopsacas minuta (Hexactinellida) is lacking key metazoan core genes.</title>
        <authorList>
            <person name="Santini S."/>
            <person name="Schenkelaars Q."/>
            <person name="Jourda C."/>
            <person name="Duchesne M."/>
            <person name="Belahbib H."/>
            <person name="Rocher C."/>
            <person name="Selva M."/>
            <person name="Riesgo A."/>
            <person name="Vervoort M."/>
            <person name="Leys S.P."/>
            <person name="Kodjabachian L."/>
            <person name="Le Bivic A."/>
            <person name="Borchiellini C."/>
            <person name="Claverie J.M."/>
            <person name="Renard E."/>
        </authorList>
    </citation>
    <scope>NUCLEOTIDE SEQUENCE [LARGE SCALE GENOMIC DNA]</scope>
    <source>
        <strain evidence="11">SPO-2</strain>
    </source>
</reference>
<dbReference type="InterPro" id="IPR015943">
    <property type="entry name" value="WD40/YVTN_repeat-like_dom_sf"/>
</dbReference>
<dbReference type="InterPro" id="IPR040251">
    <property type="entry name" value="SEC31-like"/>
</dbReference>
<dbReference type="PANTHER" id="PTHR13923">
    <property type="entry name" value="SEC31-RELATED PROTEIN"/>
    <property type="match status" value="1"/>
</dbReference>
<keyword evidence="6" id="KW-0256">Endoplasmic reticulum</keyword>
<dbReference type="Gene3D" id="1.20.940.10">
    <property type="entry name" value="Functional domain of the splicing factor Prp18"/>
    <property type="match status" value="1"/>
</dbReference>
<dbReference type="GO" id="GO:0007029">
    <property type="term" value="P:endoplasmic reticulum organization"/>
    <property type="evidence" value="ECO:0007669"/>
    <property type="project" value="TreeGrafter"/>
</dbReference>
<dbReference type="PANTHER" id="PTHR13923:SF11">
    <property type="entry name" value="SECRETORY 31, ISOFORM D"/>
    <property type="match status" value="1"/>
</dbReference>
<dbReference type="GO" id="GO:0070971">
    <property type="term" value="C:endoplasmic reticulum exit site"/>
    <property type="evidence" value="ECO:0007669"/>
    <property type="project" value="TreeGrafter"/>
</dbReference>
<proteinExistence type="inferred from homology"/>
<dbReference type="Gene3D" id="2.130.10.10">
    <property type="entry name" value="YVTN repeat-like/Quinoprotein amine dehydrogenase"/>
    <property type="match status" value="1"/>
</dbReference>
<dbReference type="PROSITE" id="PS00678">
    <property type="entry name" value="WD_REPEATS_1"/>
    <property type="match status" value="1"/>
</dbReference>
<evidence type="ECO:0000313" key="11">
    <source>
        <dbReference type="EMBL" id="KAI6649047.1"/>
    </source>
</evidence>
<accession>A0AAV7JJR9</accession>
<keyword evidence="5" id="KW-0677">Repeat</keyword>
<evidence type="ECO:0000256" key="1">
    <source>
        <dbReference type="ARBA" id="ARBA00004240"/>
    </source>
</evidence>
<keyword evidence="7" id="KW-0931">ER-Golgi transport</keyword>
<dbReference type="Pfam" id="PF00400">
    <property type="entry name" value="WD40"/>
    <property type="match status" value="2"/>
</dbReference>
<evidence type="ECO:0000256" key="8">
    <source>
        <dbReference type="ARBA" id="ARBA00022927"/>
    </source>
</evidence>
<evidence type="ECO:0000313" key="12">
    <source>
        <dbReference type="Proteomes" id="UP001165289"/>
    </source>
</evidence>
<feature type="region of interest" description="Disordered" evidence="10">
    <location>
        <begin position="933"/>
        <end position="952"/>
    </location>
</feature>
<name>A0AAV7JJR9_9METZ</name>
<comment type="subcellular location">
    <subcellularLocation>
        <location evidence="1">Endoplasmic reticulum</location>
    </subcellularLocation>
</comment>
<feature type="repeat" description="WD" evidence="9">
    <location>
        <begin position="116"/>
        <end position="158"/>
    </location>
</feature>
<dbReference type="Proteomes" id="UP001165289">
    <property type="component" value="Unassembled WGS sequence"/>
</dbReference>
<gene>
    <name evidence="11" type="ORF">LOD99_6770</name>
</gene>
<dbReference type="InterPro" id="IPR036322">
    <property type="entry name" value="WD40_repeat_dom_sf"/>
</dbReference>
<evidence type="ECO:0000256" key="4">
    <source>
        <dbReference type="ARBA" id="ARBA00022574"/>
    </source>
</evidence>
<dbReference type="EMBL" id="JAKMXF010000322">
    <property type="protein sequence ID" value="KAI6649047.1"/>
    <property type="molecule type" value="Genomic_DNA"/>
</dbReference>
<evidence type="ECO:0000256" key="10">
    <source>
        <dbReference type="SAM" id="MobiDB-lite"/>
    </source>
</evidence>
<dbReference type="SMART" id="SM00320">
    <property type="entry name" value="WD40"/>
    <property type="match status" value="5"/>
</dbReference>
<feature type="compositionally biased region" description="Low complexity" evidence="10">
    <location>
        <begin position="513"/>
        <end position="522"/>
    </location>
</feature>
<dbReference type="Gene3D" id="1.25.40.1030">
    <property type="match status" value="1"/>
</dbReference>
<evidence type="ECO:0000256" key="2">
    <source>
        <dbReference type="ARBA" id="ARBA00009358"/>
    </source>
</evidence>
<keyword evidence="12" id="KW-1185">Reference proteome</keyword>
<dbReference type="GO" id="GO:0015031">
    <property type="term" value="P:protein transport"/>
    <property type="evidence" value="ECO:0007669"/>
    <property type="project" value="UniProtKB-KW"/>
</dbReference>
<dbReference type="PROSITE" id="PS50294">
    <property type="entry name" value="WD_REPEATS_REGION"/>
    <property type="match status" value="1"/>
</dbReference>
<evidence type="ECO:0000256" key="3">
    <source>
        <dbReference type="ARBA" id="ARBA00022448"/>
    </source>
</evidence>
<protein>
    <submittedName>
        <fullName evidence="11">Uncharacterized protein</fullName>
    </submittedName>
</protein>
<evidence type="ECO:0000256" key="6">
    <source>
        <dbReference type="ARBA" id="ARBA00022824"/>
    </source>
</evidence>
<feature type="compositionally biased region" description="Polar residues" evidence="10">
    <location>
        <begin position="539"/>
        <end position="549"/>
    </location>
</feature>
<keyword evidence="4 9" id="KW-0853">WD repeat</keyword>
<comment type="similarity">
    <text evidence="2">Belongs to the WD repeat SEC31 family.</text>
</comment>
<feature type="region of interest" description="Disordered" evidence="10">
    <location>
        <begin position="506"/>
        <end position="567"/>
    </location>
</feature>
<dbReference type="GO" id="GO:0005198">
    <property type="term" value="F:structural molecule activity"/>
    <property type="evidence" value="ECO:0007669"/>
    <property type="project" value="TreeGrafter"/>
</dbReference>
<dbReference type="PROSITE" id="PS50082">
    <property type="entry name" value="WD_REPEATS_2"/>
    <property type="match status" value="1"/>
</dbReference>
<dbReference type="InterPro" id="IPR001680">
    <property type="entry name" value="WD40_rpt"/>
</dbReference>
<keyword evidence="3" id="KW-0813">Transport</keyword>
<keyword evidence="8" id="KW-0653">Protein transport</keyword>
<evidence type="ECO:0000256" key="7">
    <source>
        <dbReference type="ARBA" id="ARBA00022892"/>
    </source>
</evidence>
<organism evidence="11 12">
    <name type="scientific">Oopsacas minuta</name>
    <dbReference type="NCBI Taxonomy" id="111878"/>
    <lineage>
        <taxon>Eukaryota</taxon>
        <taxon>Metazoa</taxon>
        <taxon>Porifera</taxon>
        <taxon>Hexactinellida</taxon>
        <taxon>Hexasterophora</taxon>
        <taxon>Lyssacinosida</taxon>
        <taxon>Leucopsacidae</taxon>
        <taxon>Oopsacas</taxon>
    </lineage>
</organism>
<dbReference type="AlphaFoldDB" id="A0AAV7JJR9"/>
<evidence type="ECO:0000256" key="9">
    <source>
        <dbReference type="PROSITE-ProRule" id="PRU00221"/>
    </source>
</evidence>
<comment type="caution">
    <text evidence="11">The sequence shown here is derived from an EMBL/GenBank/DDBJ whole genome shotgun (WGS) entry which is preliminary data.</text>
</comment>